<dbReference type="GO" id="GO:0009277">
    <property type="term" value="C:fungal-type cell wall"/>
    <property type="evidence" value="ECO:0007669"/>
    <property type="project" value="TreeGrafter"/>
</dbReference>
<feature type="signal peptide" evidence="8">
    <location>
        <begin position="1"/>
        <end position="19"/>
    </location>
</feature>
<comment type="caution">
    <text evidence="9">The sequence shown here is derived from an EMBL/GenBank/DDBJ whole genome shotgun (WGS) entry which is preliminary data.</text>
</comment>
<feature type="region of interest" description="Disordered" evidence="6">
    <location>
        <begin position="348"/>
        <end position="368"/>
    </location>
</feature>
<evidence type="ECO:0000256" key="4">
    <source>
        <dbReference type="ARBA" id="ARBA00022729"/>
    </source>
</evidence>
<evidence type="ECO:0000256" key="1">
    <source>
        <dbReference type="ARBA" id="ARBA00004191"/>
    </source>
</evidence>
<dbReference type="Pfam" id="PF12454">
    <property type="entry name" value="Ecm33"/>
    <property type="match status" value="1"/>
</dbReference>
<organism evidence="9">
    <name type="scientific">Talaromyces marneffei PM1</name>
    <dbReference type="NCBI Taxonomy" id="1077442"/>
    <lineage>
        <taxon>Eukaryota</taxon>
        <taxon>Fungi</taxon>
        <taxon>Dikarya</taxon>
        <taxon>Ascomycota</taxon>
        <taxon>Pezizomycotina</taxon>
        <taxon>Eurotiomycetes</taxon>
        <taxon>Eurotiomycetidae</taxon>
        <taxon>Eurotiales</taxon>
        <taxon>Trichocomaceae</taxon>
        <taxon>Talaromyces</taxon>
        <taxon>Talaromyces sect. Talaromyces</taxon>
    </lineage>
</organism>
<dbReference type="Gene3D" id="3.80.20.20">
    <property type="entry name" value="Receptor L-domain"/>
    <property type="match status" value="1"/>
</dbReference>
<feature type="transmembrane region" description="Helical" evidence="7">
    <location>
        <begin position="374"/>
        <end position="396"/>
    </location>
</feature>
<proteinExistence type="predicted"/>
<evidence type="ECO:0000256" key="7">
    <source>
        <dbReference type="SAM" id="Phobius"/>
    </source>
</evidence>
<keyword evidence="7" id="KW-1133">Transmembrane helix</keyword>
<sequence length="397" mass="40410">MAFSKYLVSALMASGAAYAASNNCGKAGSITNITSQADADSLSSCETFEGDIVILPQAANGLTFNGIQEITGSLTADGATNVTSISAPRLTTIGDEFGLSGIILLTSLNFPELLTVGSINFQALPNLQAFTFTKGISKAGSVVITNTGLTTLAGIKLSTVENFDLTANTALISVNVNDIKNVTGNLVFAANNMKLIIELPNLVSAQNMTFRNASSISVPSLASLAGGLGLIGNSISNFSAPNLTTCADLDFDNNANLVEISMPQLTTLTGGLSVSNNDKLDIISFPKLSKVQGAIDLTGGYTNVSLPALTQVKGGFNAESTGNFSCSAFDSLRANSVIQGTYNCTQTSHPTTMDGSSGSSSSSSSSSSKSSGAAVANIAVPSMGVTAVLGALLTLLM</sequence>
<keyword evidence="7" id="KW-0472">Membrane</keyword>
<dbReference type="GO" id="GO:0005886">
    <property type="term" value="C:plasma membrane"/>
    <property type="evidence" value="ECO:0007669"/>
    <property type="project" value="TreeGrafter"/>
</dbReference>
<keyword evidence="3" id="KW-0964">Secreted</keyword>
<feature type="compositionally biased region" description="Low complexity" evidence="6">
    <location>
        <begin position="355"/>
        <end position="368"/>
    </location>
</feature>
<keyword evidence="7" id="KW-0812">Transmembrane</keyword>
<dbReference type="InterPro" id="IPR036941">
    <property type="entry name" value="Rcpt_L-dom_sf"/>
</dbReference>
<dbReference type="PANTHER" id="PTHR31018">
    <property type="entry name" value="SPORULATION-SPECIFIC PROTEIN-RELATED"/>
    <property type="match status" value="1"/>
</dbReference>
<name>A0A093Y7X3_TALMA</name>
<accession>A0A093Y7X3</accession>
<dbReference type="eggNOG" id="ENOG502QUZC">
    <property type="taxonomic scope" value="Eukaryota"/>
</dbReference>
<dbReference type="AlphaFoldDB" id="A0A093Y7X3"/>
<evidence type="ECO:0000256" key="2">
    <source>
        <dbReference type="ARBA" id="ARBA00022512"/>
    </source>
</evidence>
<feature type="chain" id="PRO_5009749823" evidence="8">
    <location>
        <begin position="20"/>
        <end position="397"/>
    </location>
</feature>
<protein>
    <submittedName>
        <fullName evidence="9">Protein ecm33</fullName>
    </submittedName>
</protein>
<reference evidence="9" key="1">
    <citation type="journal article" date="2014" name="PLoS Genet.">
        <title>Signature Gene Expression Reveals Novel Clues to the Molecular Mechanisms of Dimorphic Transition in Penicillium marneffei.</title>
        <authorList>
            <person name="Yang E."/>
            <person name="Wang G."/>
            <person name="Cai J."/>
            <person name="Woo P.C."/>
            <person name="Lau S.K."/>
            <person name="Yuen K.-Y."/>
            <person name="Chow W.-N."/>
            <person name="Lin X."/>
        </authorList>
    </citation>
    <scope>NUCLEOTIDE SEQUENCE [LARGE SCALE GENOMIC DNA]</scope>
    <source>
        <strain evidence="9">PM1</strain>
    </source>
</reference>
<dbReference type="GO" id="GO:0009986">
    <property type="term" value="C:cell surface"/>
    <property type="evidence" value="ECO:0007669"/>
    <property type="project" value="TreeGrafter"/>
</dbReference>
<dbReference type="EMBL" id="JPOX01000001">
    <property type="protein sequence ID" value="KFX53562.1"/>
    <property type="molecule type" value="Genomic_DNA"/>
</dbReference>
<keyword evidence="5" id="KW-0325">Glycoprotein</keyword>
<dbReference type="SUPFAM" id="SSF52058">
    <property type="entry name" value="L domain-like"/>
    <property type="match status" value="2"/>
</dbReference>
<evidence type="ECO:0000256" key="6">
    <source>
        <dbReference type="SAM" id="MobiDB-lite"/>
    </source>
</evidence>
<dbReference type="GO" id="GO:0031505">
    <property type="term" value="P:fungal-type cell wall organization"/>
    <property type="evidence" value="ECO:0007669"/>
    <property type="project" value="TreeGrafter"/>
</dbReference>
<dbReference type="PANTHER" id="PTHR31018:SF3">
    <property type="entry name" value="RECEPTOR PROTEIN-TYROSINE KINASE"/>
    <property type="match status" value="1"/>
</dbReference>
<gene>
    <name evidence="9" type="ORF">GQ26_0013310</name>
</gene>
<dbReference type="HOGENOM" id="CLU_035846_0_1_1"/>
<evidence type="ECO:0000256" key="3">
    <source>
        <dbReference type="ARBA" id="ARBA00022525"/>
    </source>
</evidence>
<keyword evidence="2" id="KW-0134">Cell wall</keyword>
<evidence type="ECO:0000313" key="9">
    <source>
        <dbReference type="EMBL" id="KFX53563.1"/>
    </source>
</evidence>
<evidence type="ECO:0000256" key="8">
    <source>
        <dbReference type="SAM" id="SignalP"/>
    </source>
</evidence>
<dbReference type="EMBL" id="JPOX01000001">
    <property type="protein sequence ID" value="KFX53563.1"/>
    <property type="molecule type" value="Genomic_DNA"/>
</dbReference>
<keyword evidence="4 8" id="KW-0732">Signal</keyword>
<evidence type="ECO:0000256" key="5">
    <source>
        <dbReference type="ARBA" id="ARBA00023180"/>
    </source>
</evidence>
<dbReference type="InterPro" id="IPR051648">
    <property type="entry name" value="CWI-Assembly_Regulator"/>
</dbReference>
<comment type="subcellular location">
    <subcellularLocation>
        <location evidence="1">Secreted</location>
        <location evidence="1">Cell wall</location>
    </subcellularLocation>
</comment>